<evidence type="ECO:0000313" key="1">
    <source>
        <dbReference type="Proteomes" id="UP000095286"/>
    </source>
</evidence>
<sequence>MAEKRKLLQEIDKCYKKIDEGTEIFQDIMEKMRESSTDNQREKLQDDLKKEIKKLQRLRDQIKGWVNSSDIKDKEKLLRYRRIVETKMEEFKDVERENKTKPHSKQGLSAEEKMDPKEREKSETIEWLSTQIKALEEDTDKTDAKIEQLSTSDTGKRRGKGKDETKKNSKDKISKIDDLKKHLERIHYHQSNLEICMRLVTNEELAASVVMDQLRDSIEEYVVALNDDSYDLATCDPDGIYDDLDLSAYSSHITGPLVGHDEDGNVLKGYENGGSELRHGSCSLSDHHFPSVHSPSADSKDRHSSNDRRMSASPAMIVKLVAPLKTPGSRQISNDSSLSSPPLPLTPPPPPGTPYNSVAAGRASVTKLSSTMVSTSATPNAKVERPSVPTTPSTPGLFSAVASAGLSSSMLVNKGNINDENSAPSMVSSHDTGMDNLAKRRLLANGQGGNNDVLIPKTFIGSAQSVSKEDQHLNSIASSLQAVSPKSIAETLSEFPTSMTSNDDLNQSALRQVFGMSQDNKVREQQTIHIPPSLAMCPQGKTAESLKLEEIQQSIDAAFEKMPQQIDSEISRSYLPRVPVPASSPHFPKSVHPQFDTLEHYLKLTPETLFFTFYYMEGTRAQLLAAKALKKLCWRFHTKNYMWFQRHEEPKTITDEFEQGTYIYFDFERWIQKKKDLFTFEYRYLEDREYD</sequence>
<dbReference type="Proteomes" id="UP000095286">
    <property type="component" value="Unplaced"/>
</dbReference>
<protein>
    <submittedName>
        <fullName evidence="2">Not3 domain-containing protein</fullName>
    </submittedName>
</protein>
<proteinExistence type="predicted"/>
<evidence type="ECO:0000313" key="2">
    <source>
        <dbReference type="WBParaSite" id="RSKR_0000998400.1"/>
    </source>
</evidence>
<name>A0AC35UAN6_9BILA</name>
<reference evidence="2" key="1">
    <citation type="submission" date="2016-11" db="UniProtKB">
        <authorList>
            <consortium name="WormBaseParasite"/>
        </authorList>
    </citation>
    <scope>IDENTIFICATION</scope>
    <source>
        <strain evidence="2">KR3021</strain>
    </source>
</reference>
<accession>A0AC35UAN6</accession>
<organism evidence="1 2">
    <name type="scientific">Rhabditophanes sp. KR3021</name>
    <dbReference type="NCBI Taxonomy" id="114890"/>
    <lineage>
        <taxon>Eukaryota</taxon>
        <taxon>Metazoa</taxon>
        <taxon>Ecdysozoa</taxon>
        <taxon>Nematoda</taxon>
        <taxon>Chromadorea</taxon>
        <taxon>Rhabditida</taxon>
        <taxon>Tylenchina</taxon>
        <taxon>Panagrolaimomorpha</taxon>
        <taxon>Strongyloidoidea</taxon>
        <taxon>Alloionematidae</taxon>
        <taxon>Rhabditophanes</taxon>
    </lineage>
</organism>
<dbReference type="WBParaSite" id="RSKR_0000998400.1">
    <property type="protein sequence ID" value="RSKR_0000998400.1"/>
    <property type="gene ID" value="RSKR_0000998400"/>
</dbReference>